<protein>
    <submittedName>
        <fullName evidence="3">ArsC family reductase</fullName>
    </submittedName>
</protein>
<dbReference type="SUPFAM" id="SSF52833">
    <property type="entry name" value="Thioredoxin-like"/>
    <property type="match status" value="1"/>
</dbReference>
<comment type="similarity">
    <text evidence="1 2">Belongs to the ArsC family.</text>
</comment>
<keyword evidence="4" id="KW-1185">Reference proteome</keyword>
<dbReference type="EMBL" id="BAAAZE010000012">
    <property type="protein sequence ID" value="GAA4028929.1"/>
    <property type="molecule type" value="Genomic_DNA"/>
</dbReference>
<dbReference type="PANTHER" id="PTHR30041:SF8">
    <property type="entry name" value="PROTEIN YFFB"/>
    <property type="match status" value="1"/>
</dbReference>
<reference evidence="4" key="1">
    <citation type="journal article" date="2019" name="Int. J. Syst. Evol. Microbiol.">
        <title>The Global Catalogue of Microorganisms (GCM) 10K type strain sequencing project: providing services to taxonomists for standard genome sequencing and annotation.</title>
        <authorList>
            <consortium name="The Broad Institute Genomics Platform"/>
            <consortium name="The Broad Institute Genome Sequencing Center for Infectious Disease"/>
            <person name="Wu L."/>
            <person name="Ma J."/>
        </authorList>
    </citation>
    <scope>NUCLEOTIDE SEQUENCE [LARGE SCALE GENOMIC DNA]</scope>
    <source>
        <strain evidence="4">JCM 16673</strain>
    </source>
</reference>
<gene>
    <name evidence="3" type="ORF">GCM10022212_28820</name>
</gene>
<dbReference type="RefSeq" id="WP_344764160.1">
    <property type="nucleotide sequence ID" value="NZ_BAAAZE010000012.1"/>
</dbReference>
<comment type="caution">
    <text evidence="3">The sequence shown here is derived from an EMBL/GenBank/DDBJ whole genome shotgun (WGS) entry which is preliminary data.</text>
</comment>
<dbReference type="CDD" id="cd03035">
    <property type="entry name" value="ArsC_Yffb"/>
    <property type="match status" value="1"/>
</dbReference>
<dbReference type="InterPro" id="IPR036249">
    <property type="entry name" value="Thioredoxin-like_sf"/>
</dbReference>
<dbReference type="InterPro" id="IPR006504">
    <property type="entry name" value="Tscrpt_reg_Spx/MgsR"/>
</dbReference>
<evidence type="ECO:0000313" key="3">
    <source>
        <dbReference type="EMBL" id="GAA4028929.1"/>
    </source>
</evidence>
<dbReference type="Gene3D" id="3.40.30.10">
    <property type="entry name" value="Glutaredoxin"/>
    <property type="match status" value="1"/>
</dbReference>
<dbReference type="NCBIfam" id="TIGR01617">
    <property type="entry name" value="arsC_related"/>
    <property type="match status" value="1"/>
</dbReference>
<dbReference type="PANTHER" id="PTHR30041">
    <property type="entry name" value="ARSENATE REDUCTASE"/>
    <property type="match status" value="1"/>
</dbReference>
<dbReference type="InterPro" id="IPR006660">
    <property type="entry name" value="Arsenate_reductase-like"/>
</dbReference>
<proteinExistence type="inferred from homology"/>
<evidence type="ECO:0000313" key="4">
    <source>
        <dbReference type="Proteomes" id="UP001501353"/>
    </source>
</evidence>
<name>A0ABP7TNF5_9BURK</name>
<accession>A0ABP7TNF5</accession>
<sequence length="117" mass="13172">MTLALYGIPNCDQVKKARTWLASHDQTVVFHDFKKAGISRALIESWLQHVAWEVLINRKGTTWRALADERKGAIIDADSAIVLMLEAPSVIKRPVLVTPSHTVVGFSDDVYQQLFKK</sequence>
<dbReference type="PROSITE" id="PS51353">
    <property type="entry name" value="ARSC"/>
    <property type="match status" value="1"/>
</dbReference>
<dbReference type="NCBIfam" id="NF008107">
    <property type="entry name" value="PRK10853.1"/>
    <property type="match status" value="1"/>
</dbReference>
<dbReference type="Pfam" id="PF03960">
    <property type="entry name" value="ArsC"/>
    <property type="match status" value="1"/>
</dbReference>
<organism evidence="3 4">
    <name type="scientific">Actimicrobium antarcticum</name>
    <dbReference type="NCBI Taxonomy" id="1051899"/>
    <lineage>
        <taxon>Bacteria</taxon>
        <taxon>Pseudomonadati</taxon>
        <taxon>Pseudomonadota</taxon>
        <taxon>Betaproteobacteria</taxon>
        <taxon>Burkholderiales</taxon>
        <taxon>Oxalobacteraceae</taxon>
        <taxon>Actimicrobium</taxon>
    </lineage>
</organism>
<dbReference type="Proteomes" id="UP001501353">
    <property type="component" value="Unassembled WGS sequence"/>
</dbReference>
<evidence type="ECO:0000256" key="1">
    <source>
        <dbReference type="ARBA" id="ARBA00007198"/>
    </source>
</evidence>
<evidence type="ECO:0000256" key="2">
    <source>
        <dbReference type="PROSITE-ProRule" id="PRU01282"/>
    </source>
</evidence>